<dbReference type="InterPro" id="IPR000611">
    <property type="entry name" value="NPY_rcpt"/>
</dbReference>
<dbReference type="PANTHER" id="PTHR24235">
    <property type="entry name" value="NEUROPEPTIDE Y RECEPTOR"/>
    <property type="match status" value="1"/>
</dbReference>
<evidence type="ECO:0000256" key="7">
    <source>
        <dbReference type="ARBA" id="ARBA00023170"/>
    </source>
</evidence>
<evidence type="ECO:0000256" key="9">
    <source>
        <dbReference type="SAM" id="Phobius"/>
    </source>
</evidence>
<keyword evidence="6 9" id="KW-0472">Membrane</keyword>
<dbReference type="SUPFAM" id="SSF81321">
    <property type="entry name" value="Family A G protein-coupled receptor-like"/>
    <property type="match status" value="1"/>
</dbReference>
<dbReference type="PROSITE" id="PS50262">
    <property type="entry name" value="G_PROTEIN_RECEP_F1_2"/>
    <property type="match status" value="1"/>
</dbReference>
<dbReference type="WBParaSite" id="MCU_008346-RA">
    <property type="protein sequence ID" value="MCU_008346-RA"/>
    <property type="gene ID" value="MCU_008346"/>
</dbReference>
<dbReference type="InterPro" id="IPR000276">
    <property type="entry name" value="GPCR_Rhodpsn"/>
</dbReference>
<feature type="transmembrane region" description="Helical" evidence="9">
    <location>
        <begin position="46"/>
        <end position="75"/>
    </location>
</feature>
<feature type="transmembrane region" description="Helical" evidence="9">
    <location>
        <begin position="210"/>
        <end position="232"/>
    </location>
</feature>
<name>A0A0R3UNC0_MESCO</name>
<evidence type="ECO:0000256" key="8">
    <source>
        <dbReference type="ARBA" id="ARBA00023224"/>
    </source>
</evidence>
<reference evidence="13" key="2">
    <citation type="submission" date="2019-11" db="UniProtKB">
        <authorList>
            <consortium name="WormBaseParasite"/>
        </authorList>
    </citation>
    <scope>IDENTIFICATION</scope>
</reference>
<reference evidence="11 12" key="1">
    <citation type="submission" date="2018-10" db="EMBL/GenBank/DDBJ databases">
        <authorList>
            <consortium name="Pathogen Informatics"/>
        </authorList>
    </citation>
    <scope>NUCLEOTIDE SEQUENCE [LARGE SCALE GENOMIC DNA]</scope>
</reference>
<evidence type="ECO:0000256" key="2">
    <source>
        <dbReference type="ARBA" id="ARBA00010663"/>
    </source>
</evidence>
<comment type="similarity">
    <text evidence="2">Belongs to the G-protein coupled receptor 1 family.</text>
</comment>
<dbReference type="GO" id="GO:0004983">
    <property type="term" value="F:neuropeptide Y receptor activity"/>
    <property type="evidence" value="ECO:0007669"/>
    <property type="project" value="InterPro"/>
</dbReference>
<dbReference type="GO" id="GO:0005886">
    <property type="term" value="C:plasma membrane"/>
    <property type="evidence" value="ECO:0007669"/>
    <property type="project" value="TreeGrafter"/>
</dbReference>
<dbReference type="SMART" id="SM01381">
    <property type="entry name" value="7TM_GPCR_Srsx"/>
    <property type="match status" value="1"/>
</dbReference>
<evidence type="ECO:0000256" key="5">
    <source>
        <dbReference type="ARBA" id="ARBA00023040"/>
    </source>
</evidence>
<dbReference type="AlphaFoldDB" id="A0A0R3UNC0"/>
<dbReference type="GO" id="GO:0042923">
    <property type="term" value="F:neuropeptide binding"/>
    <property type="evidence" value="ECO:0007669"/>
    <property type="project" value="TreeGrafter"/>
</dbReference>
<evidence type="ECO:0000256" key="1">
    <source>
        <dbReference type="ARBA" id="ARBA00004141"/>
    </source>
</evidence>
<evidence type="ECO:0000313" key="11">
    <source>
        <dbReference type="EMBL" id="VDD83286.1"/>
    </source>
</evidence>
<feature type="transmembrane region" description="Helical" evidence="9">
    <location>
        <begin position="87"/>
        <end position="112"/>
    </location>
</feature>
<feature type="transmembrane region" description="Helical" evidence="9">
    <location>
        <begin position="164"/>
        <end position="185"/>
    </location>
</feature>
<evidence type="ECO:0000256" key="6">
    <source>
        <dbReference type="ARBA" id="ARBA00023136"/>
    </source>
</evidence>
<sequence length="383" mass="43692">MASWSLAGDESLSQLDEYLLQQILSQSLEAVEHRRRSVVDIAKNSVHIRVVICLIYAVIFVLGILGNSLVVYVILRKQEMRSITNLFLINLAISDILMTLLATPFTPAIVFLEEWSFHLVLCKLLPMVMAVTVYVSTLTSTAIAMERCIVTVYRFQPKLPNFTYFLGTVVTWVASAVFSCPLAIYQDISFNEKTNTSSCQENWPHPTTRAVFTVTSFVLQFIVPCIIITACYTRIGLVLRNRANRKIGIKSREKEELEMRRIRRAVKMLIAMVVIFVVCWIPLNCLWMVTDLGTNSQAVQSFAGSGYFTLVFFVCHSLAMSSAVYNPFLYTWLNESFRNEFYQVLPCLRSLRAHHNATTSCSSPKHRRRPQKEVLYIETLSHV</sequence>
<feature type="domain" description="G-protein coupled receptors family 1 profile" evidence="10">
    <location>
        <begin position="66"/>
        <end position="330"/>
    </location>
</feature>
<keyword evidence="7" id="KW-0675">Receptor</keyword>
<evidence type="ECO:0000259" key="10">
    <source>
        <dbReference type="PROSITE" id="PS50262"/>
    </source>
</evidence>
<keyword evidence="12" id="KW-1185">Reference proteome</keyword>
<dbReference type="Gene3D" id="1.20.1070.10">
    <property type="entry name" value="Rhodopsin 7-helix transmembrane proteins"/>
    <property type="match status" value="1"/>
</dbReference>
<evidence type="ECO:0000313" key="13">
    <source>
        <dbReference type="WBParaSite" id="MCU_008346-RA"/>
    </source>
</evidence>
<evidence type="ECO:0000313" key="12">
    <source>
        <dbReference type="Proteomes" id="UP000267029"/>
    </source>
</evidence>
<comment type="subcellular location">
    <subcellularLocation>
        <location evidence="1">Membrane</location>
        <topology evidence="1">Multi-pass membrane protein</topology>
    </subcellularLocation>
</comment>
<proteinExistence type="inferred from homology"/>
<protein>
    <submittedName>
        <fullName evidence="13">G_PROTEIN_RECEP_F1_2 domain-containing protein</fullName>
    </submittedName>
</protein>
<feature type="transmembrane region" description="Helical" evidence="9">
    <location>
        <begin position="269"/>
        <end position="290"/>
    </location>
</feature>
<evidence type="ECO:0000256" key="4">
    <source>
        <dbReference type="ARBA" id="ARBA00022989"/>
    </source>
</evidence>
<feature type="transmembrane region" description="Helical" evidence="9">
    <location>
        <begin position="124"/>
        <end position="144"/>
    </location>
</feature>
<dbReference type="Pfam" id="PF00001">
    <property type="entry name" value="7tm_1"/>
    <property type="match status" value="1"/>
</dbReference>
<dbReference type="CDD" id="cd15203">
    <property type="entry name" value="7tmA_NPYR-like"/>
    <property type="match status" value="1"/>
</dbReference>
<evidence type="ECO:0000256" key="3">
    <source>
        <dbReference type="ARBA" id="ARBA00022692"/>
    </source>
</evidence>
<keyword evidence="4 9" id="KW-1133">Transmembrane helix</keyword>
<dbReference type="PRINTS" id="PR00237">
    <property type="entry name" value="GPCRRHODOPSN"/>
</dbReference>
<keyword evidence="3 9" id="KW-0812">Transmembrane</keyword>
<dbReference type="Proteomes" id="UP000267029">
    <property type="component" value="Unassembled WGS sequence"/>
</dbReference>
<feature type="transmembrane region" description="Helical" evidence="9">
    <location>
        <begin position="310"/>
        <end position="333"/>
    </location>
</feature>
<dbReference type="PANTHER" id="PTHR24235:SF29">
    <property type="entry name" value="GH23382P"/>
    <property type="match status" value="1"/>
</dbReference>
<dbReference type="STRING" id="53468.A0A0R3UNC0"/>
<dbReference type="InterPro" id="IPR017452">
    <property type="entry name" value="GPCR_Rhodpsn_7TM"/>
</dbReference>
<organism evidence="11 12">
    <name type="scientific">Mesocestoides corti</name>
    <name type="common">Flatworm</name>
    <dbReference type="NCBI Taxonomy" id="53468"/>
    <lineage>
        <taxon>Eukaryota</taxon>
        <taxon>Metazoa</taxon>
        <taxon>Spiralia</taxon>
        <taxon>Lophotrochozoa</taxon>
        <taxon>Platyhelminthes</taxon>
        <taxon>Cestoda</taxon>
        <taxon>Eucestoda</taxon>
        <taxon>Cyclophyllidea</taxon>
        <taxon>Mesocestoididae</taxon>
        <taxon>Mesocestoides</taxon>
    </lineage>
</organism>
<dbReference type="EMBL" id="UXSR01005682">
    <property type="protein sequence ID" value="VDD83286.1"/>
    <property type="molecule type" value="Genomic_DNA"/>
</dbReference>
<keyword evidence="5" id="KW-0297">G-protein coupled receptor</keyword>
<gene>
    <name evidence="11" type="ORF">MCOS_LOCUS9289</name>
</gene>
<accession>A0A0R3UNC0</accession>
<keyword evidence="8" id="KW-0807">Transducer</keyword>
<dbReference type="GO" id="GO:0043005">
    <property type="term" value="C:neuron projection"/>
    <property type="evidence" value="ECO:0007669"/>
    <property type="project" value="TreeGrafter"/>
</dbReference>
<dbReference type="OrthoDB" id="9046662at2759"/>
<dbReference type="PRINTS" id="PR01012">
    <property type="entry name" value="NRPEPTIDEYR"/>
</dbReference>